<dbReference type="Pfam" id="PF09366">
    <property type="entry name" value="DUF1997"/>
    <property type="match status" value="1"/>
</dbReference>
<protein>
    <submittedName>
        <fullName evidence="1">Uncharacterized protein</fullName>
    </submittedName>
</protein>
<keyword evidence="2" id="KW-1185">Reference proteome</keyword>
<evidence type="ECO:0000313" key="2">
    <source>
        <dbReference type="Proteomes" id="UP001165065"/>
    </source>
</evidence>
<evidence type="ECO:0000313" key="1">
    <source>
        <dbReference type="EMBL" id="GMI48006.1"/>
    </source>
</evidence>
<proteinExistence type="predicted"/>
<organism evidence="1 2">
    <name type="scientific">Triparma columacea</name>
    <dbReference type="NCBI Taxonomy" id="722753"/>
    <lineage>
        <taxon>Eukaryota</taxon>
        <taxon>Sar</taxon>
        <taxon>Stramenopiles</taxon>
        <taxon>Ochrophyta</taxon>
        <taxon>Bolidophyceae</taxon>
        <taxon>Parmales</taxon>
        <taxon>Triparmaceae</taxon>
        <taxon>Triparma</taxon>
    </lineage>
</organism>
<accession>A0A9W7GNH8</accession>
<dbReference type="EMBL" id="BRYA01000369">
    <property type="protein sequence ID" value="GMI48006.1"/>
    <property type="molecule type" value="Genomic_DNA"/>
</dbReference>
<comment type="caution">
    <text evidence="1">The sequence shown here is derived from an EMBL/GenBank/DDBJ whole genome shotgun (WGS) entry which is preliminary data.</text>
</comment>
<reference evidence="2" key="1">
    <citation type="journal article" date="2023" name="Commun. Biol.">
        <title>Genome analysis of Parmales, the sister group of diatoms, reveals the evolutionary specialization of diatoms from phago-mixotrophs to photoautotrophs.</title>
        <authorList>
            <person name="Ban H."/>
            <person name="Sato S."/>
            <person name="Yoshikawa S."/>
            <person name="Yamada K."/>
            <person name="Nakamura Y."/>
            <person name="Ichinomiya M."/>
            <person name="Sato N."/>
            <person name="Blanc-Mathieu R."/>
            <person name="Endo H."/>
            <person name="Kuwata A."/>
            <person name="Ogata H."/>
        </authorList>
    </citation>
    <scope>NUCLEOTIDE SEQUENCE [LARGE SCALE GENOMIC DNA]</scope>
</reference>
<dbReference type="AlphaFoldDB" id="A0A9W7GNH8"/>
<gene>
    <name evidence="1" type="ORF">TrCOL_g5697</name>
</gene>
<name>A0A9W7GNH8_9STRA</name>
<dbReference type="InterPro" id="IPR018971">
    <property type="entry name" value="DUF1997"/>
</dbReference>
<sequence>MSLIRSSPAPAYDLKVFALDFAGLRLAPTVSVEMVSGPNKVGEIVFNLSSLGYDPGIRSVFGGVDSEMFGIVIDVVGQLKVSPGGEGVKGKVGFRTSGKLQGPLLLVPDDVLKRVSEGISARIVEFAKKGFEEGAKREYRAWKDESGAGG</sequence>
<dbReference type="OrthoDB" id="496281at2759"/>
<dbReference type="Proteomes" id="UP001165065">
    <property type="component" value="Unassembled WGS sequence"/>
</dbReference>